<dbReference type="SUPFAM" id="SSF51182">
    <property type="entry name" value="RmlC-like cupins"/>
    <property type="match status" value="1"/>
</dbReference>
<dbReference type="EMBL" id="CP053452">
    <property type="protein sequence ID" value="QJW93584.1"/>
    <property type="molecule type" value="Genomic_DNA"/>
</dbReference>
<evidence type="ECO:0000259" key="4">
    <source>
        <dbReference type="Pfam" id="PF02678"/>
    </source>
</evidence>
<feature type="binding site" evidence="2">
    <location>
        <position position="102"/>
    </location>
    <ligand>
        <name>Fe cation</name>
        <dbReference type="ChEBI" id="CHEBI:24875"/>
    </ligand>
</feature>
<dbReference type="PIRSF" id="PIRSF006232">
    <property type="entry name" value="Pirin"/>
    <property type="match status" value="1"/>
</dbReference>
<comment type="similarity">
    <text evidence="1 3">Belongs to the pirin family.</text>
</comment>
<dbReference type="Pfam" id="PF17954">
    <property type="entry name" value="Pirin_C_2"/>
    <property type="match status" value="1"/>
</dbReference>
<protein>
    <submittedName>
        <fullName evidence="6">Pirin</fullName>
    </submittedName>
</protein>
<evidence type="ECO:0000259" key="5">
    <source>
        <dbReference type="Pfam" id="PF17954"/>
    </source>
</evidence>
<dbReference type="InterPro" id="IPR012093">
    <property type="entry name" value="Pirin"/>
</dbReference>
<dbReference type="InterPro" id="IPR011051">
    <property type="entry name" value="RmlC_Cupin_sf"/>
</dbReference>
<reference evidence="7" key="1">
    <citation type="submission" date="2020-05" db="EMBL/GenBank/DDBJ databases">
        <title>Frigoriglobus tundricola gen. nov., sp. nov., a psychrotolerant cellulolytic planctomycete of the family Gemmataceae with two divergent copies of 16S rRNA gene.</title>
        <authorList>
            <person name="Kulichevskaya I.S."/>
            <person name="Ivanova A.A."/>
            <person name="Naumoff D.G."/>
            <person name="Beletsky A.V."/>
            <person name="Rijpstra W.I.C."/>
            <person name="Sinninghe Damste J.S."/>
            <person name="Mardanov A.V."/>
            <person name="Ravin N.V."/>
            <person name="Dedysh S.N."/>
        </authorList>
    </citation>
    <scope>NUCLEOTIDE SEQUENCE [LARGE SCALE GENOMIC DNA]</scope>
    <source>
        <strain evidence="7">PL17</strain>
    </source>
</reference>
<feature type="binding site" evidence="2">
    <location>
        <position position="60"/>
    </location>
    <ligand>
        <name>Fe cation</name>
        <dbReference type="ChEBI" id="CHEBI:24875"/>
    </ligand>
</feature>
<dbReference type="InterPro" id="IPR014710">
    <property type="entry name" value="RmlC-like_jellyroll"/>
</dbReference>
<feature type="domain" description="Quercetin 2,3-dioxygenase C-terminal cupin" evidence="5">
    <location>
        <begin position="148"/>
        <end position="230"/>
    </location>
</feature>
<evidence type="ECO:0000313" key="6">
    <source>
        <dbReference type="EMBL" id="QJW93584.1"/>
    </source>
</evidence>
<organism evidence="6 7">
    <name type="scientific">Frigoriglobus tundricola</name>
    <dbReference type="NCBI Taxonomy" id="2774151"/>
    <lineage>
        <taxon>Bacteria</taxon>
        <taxon>Pseudomonadati</taxon>
        <taxon>Planctomycetota</taxon>
        <taxon>Planctomycetia</taxon>
        <taxon>Gemmatales</taxon>
        <taxon>Gemmataceae</taxon>
        <taxon>Frigoriglobus</taxon>
    </lineage>
</organism>
<dbReference type="InterPro" id="IPR003829">
    <property type="entry name" value="Pirin_N_dom"/>
</dbReference>
<accession>A0A6M5YJ50</accession>
<evidence type="ECO:0000256" key="2">
    <source>
        <dbReference type="PIRSR" id="PIRSR006232-1"/>
    </source>
</evidence>
<dbReference type="KEGG" id="ftj:FTUN_1091"/>
<keyword evidence="2" id="KW-0408">Iron</keyword>
<evidence type="ECO:0000313" key="7">
    <source>
        <dbReference type="Proteomes" id="UP000503447"/>
    </source>
</evidence>
<dbReference type="PANTHER" id="PTHR43212:SF3">
    <property type="entry name" value="QUERCETIN 2,3-DIOXYGENASE"/>
    <property type="match status" value="1"/>
</dbReference>
<evidence type="ECO:0000256" key="3">
    <source>
        <dbReference type="RuleBase" id="RU003457"/>
    </source>
</evidence>
<gene>
    <name evidence="6" type="ORF">FTUN_1091</name>
</gene>
<evidence type="ECO:0000256" key="1">
    <source>
        <dbReference type="ARBA" id="ARBA00008416"/>
    </source>
</evidence>
<dbReference type="Proteomes" id="UP000503447">
    <property type="component" value="Chromosome"/>
</dbReference>
<dbReference type="PANTHER" id="PTHR43212">
    <property type="entry name" value="QUERCETIN 2,3-DIOXYGENASE"/>
    <property type="match status" value="1"/>
</dbReference>
<keyword evidence="7" id="KW-1185">Reference proteome</keyword>
<name>A0A6M5YJ50_9BACT</name>
<dbReference type="GO" id="GO:0046872">
    <property type="term" value="F:metal ion binding"/>
    <property type="evidence" value="ECO:0007669"/>
    <property type="project" value="UniProtKB-KW"/>
</dbReference>
<feature type="domain" description="Pirin N-terminal" evidence="4">
    <location>
        <begin position="15"/>
        <end position="120"/>
    </location>
</feature>
<dbReference type="Pfam" id="PF02678">
    <property type="entry name" value="Pirin"/>
    <property type="match status" value="1"/>
</dbReference>
<dbReference type="Gene3D" id="2.60.120.10">
    <property type="entry name" value="Jelly Rolls"/>
    <property type="match status" value="2"/>
</dbReference>
<dbReference type="InterPro" id="IPR041602">
    <property type="entry name" value="Quercetinase_C"/>
</dbReference>
<comment type="cofactor">
    <cofactor evidence="2">
        <name>Fe cation</name>
        <dbReference type="ChEBI" id="CHEBI:24875"/>
    </cofactor>
    <text evidence="2">Binds 1 Fe cation per subunit.</text>
</comment>
<feature type="binding site" evidence="2">
    <location>
        <position position="104"/>
    </location>
    <ligand>
        <name>Fe cation</name>
        <dbReference type="ChEBI" id="CHEBI:24875"/>
    </ligand>
</feature>
<proteinExistence type="inferred from homology"/>
<dbReference type="CDD" id="cd02910">
    <property type="entry name" value="cupin_Yhhw_N"/>
    <property type="match status" value="1"/>
</dbReference>
<dbReference type="AlphaFoldDB" id="A0A6M5YJ50"/>
<sequence length="231" mass="25146">MLTVRKGTDRGVTRFGGWLDSRHTFSFGDYQDPKHHQYRALRVINDDRVAPGGGFPTHPHRDMEILTCVLSGQLEHRDSMGNGEVIHAGEWQAMTAGTGVTHSEFNPSQAEPVHLLQIWLFPDRRGHRPGYQQKLFTDADKSGRWAPVASPEGRGGALVIHQDARVYQTKLAAGQEVRHELAAGRGAFVHVATGGVTVNGTKLVAGDAIAVENEAEIVVSGDGEVLLFDLA</sequence>
<keyword evidence="2" id="KW-0479">Metal-binding</keyword>
<feature type="binding site" evidence="2">
    <location>
        <position position="58"/>
    </location>
    <ligand>
        <name>Fe cation</name>
        <dbReference type="ChEBI" id="CHEBI:24875"/>
    </ligand>
</feature>
<dbReference type="RefSeq" id="WP_171469752.1">
    <property type="nucleotide sequence ID" value="NZ_CP053452.2"/>
</dbReference>
<dbReference type="CDD" id="cd20311">
    <property type="entry name" value="cupin_Yhhw_C"/>
    <property type="match status" value="1"/>
</dbReference>